<keyword evidence="3" id="KW-0812">Transmembrane</keyword>
<dbReference type="STRING" id="240015.ACP_1873"/>
<evidence type="ECO:0000259" key="5">
    <source>
        <dbReference type="Pfam" id="PF15780"/>
    </source>
</evidence>
<feature type="transmembrane region" description="Helical" evidence="3">
    <location>
        <begin position="1447"/>
        <end position="1467"/>
    </location>
</feature>
<dbReference type="SUPFAM" id="SSF110296">
    <property type="entry name" value="Oligoxyloglucan reducing end-specific cellobiohydrolase"/>
    <property type="match status" value="2"/>
</dbReference>
<feature type="chain" id="PRO_5002907232" evidence="4">
    <location>
        <begin position="34"/>
        <end position="1525"/>
    </location>
</feature>
<gene>
    <name evidence="6" type="ordered locus">ACP_1873</name>
</gene>
<evidence type="ECO:0000256" key="2">
    <source>
        <dbReference type="ARBA" id="ARBA00022490"/>
    </source>
</evidence>
<dbReference type="InterPro" id="IPR015943">
    <property type="entry name" value="WD40/YVTN_repeat-like_dom_sf"/>
</dbReference>
<dbReference type="Gene3D" id="2.60.40.10">
    <property type="entry name" value="Immunoglobulins"/>
    <property type="match status" value="4"/>
</dbReference>
<dbReference type="HOGENOM" id="CLU_001649_0_0_0"/>
<dbReference type="InterPro" id="IPR031549">
    <property type="entry name" value="ASH"/>
</dbReference>
<keyword evidence="7" id="KW-1185">Reference proteome</keyword>
<dbReference type="EMBL" id="CP001472">
    <property type="protein sequence ID" value="ACO32772.1"/>
    <property type="molecule type" value="Genomic_DNA"/>
</dbReference>
<name>C1F866_ACIC5</name>
<organism evidence="6 7">
    <name type="scientific">Acidobacterium capsulatum (strain ATCC 51196 / DSM 11244 / BCRC 80197 / JCM 7670 / NBRC 15755 / NCIMB 13165 / 161)</name>
    <dbReference type="NCBI Taxonomy" id="240015"/>
    <lineage>
        <taxon>Bacteria</taxon>
        <taxon>Pseudomonadati</taxon>
        <taxon>Acidobacteriota</taxon>
        <taxon>Terriglobia</taxon>
        <taxon>Terriglobales</taxon>
        <taxon>Acidobacteriaceae</taxon>
        <taxon>Acidobacterium</taxon>
    </lineage>
</organism>
<evidence type="ECO:0000256" key="1">
    <source>
        <dbReference type="ARBA" id="ARBA00004496"/>
    </source>
</evidence>
<keyword evidence="3" id="KW-0472">Membrane</keyword>
<dbReference type="Proteomes" id="UP000002207">
    <property type="component" value="Chromosome"/>
</dbReference>
<keyword evidence="4" id="KW-0732">Signal</keyword>
<reference evidence="6 7" key="1">
    <citation type="journal article" date="2009" name="Appl. Environ. Microbiol.">
        <title>Three genomes from the phylum Acidobacteria provide insight into the lifestyles of these microorganisms in soils.</title>
        <authorList>
            <person name="Ward N.L."/>
            <person name="Challacombe J.F."/>
            <person name="Janssen P.H."/>
            <person name="Henrissat B."/>
            <person name="Coutinho P.M."/>
            <person name="Wu M."/>
            <person name="Xie G."/>
            <person name="Haft D.H."/>
            <person name="Sait M."/>
            <person name="Badger J."/>
            <person name="Barabote R.D."/>
            <person name="Bradley B."/>
            <person name="Brettin T.S."/>
            <person name="Brinkac L.M."/>
            <person name="Bruce D."/>
            <person name="Creasy T."/>
            <person name="Daugherty S.C."/>
            <person name="Davidsen T.M."/>
            <person name="DeBoy R.T."/>
            <person name="Detter J.C."/>
            <person name="Dodson R.J."/>
            <person name="Durkin A.S."/>
            <person name="Ganapathy A."/>
            <person name="Gwinn-Giglio M."/>
            <person name="Han C.S."/>
            <person name="Khouri H."/>
            <person name="Kiss H."/>
            <person name="Kothari S.P."/>
            <person name="Madupu R."/>
            <person name="Nelson K.E."/>
            <person name="Nelson W.C."/>
            <person name="Paulsen I."/>
            <person name="Penn K."/>
            <person name="Ren Q."/>
            <person name="Rosovitz M.J."/>
            <person name="Selengut J.D."/>
            <person name="Shrivastava S."/>
            <person name="Sullivan S.A."/>
            <person name="Tapia R."/>
            <person name="Thompson L.S."/>
            <person name="Watkins K.L."/>
            <person name="Yang Q."/>
            <person name="Yu C."/>
            <person name="Zafar N."/>
            <person name="Zhou L."/>
            <person name="Kuske C.R."/>
        </authorList>
    </citation>
    <scope>NUCLEOTIDE SEQUENCE [LARGE SCALE GENOMIC DNA]</scope>
    <source>
        <strain evidence="7">ATCC 51196 / DSM 11244 / BCRC 80197 / JCM 7670 / NBRC 15755 / NCIMB 13165 / 161</strain>
    </source>
</reference>
<dbReference type="InParanoid" id="C1F866"/>
<dbReference type="eggNOG" id="COG4409">
    <property type="taxonomic scope" value="Bacteria"/>
</dbReference>
<evidence type="ECO:0000256" key="4">
    <source>
        <dbReference type="SAM" id="SignalP"/>
    </source>
</evidence>
<feature type="domain" description="Abnormal spindle-like microcephaly-associated protein ASH" evidence="5">
    <location>
        <begin position="926"/>
        <end position="1005"/>
    </location>
</feature>
<dbReference type="Gene3D" id="2.130.10.10">
    <property type="entry name" value="YVTN repeat-like/Quinoprotein amine dehydrogenase"/>
    <property type="match status" value="2"/>
</dbReference>
<dbReference type="Pfam" id="PF15780">
    <property type="entry name" value="ASH"/>
    <property type="match status" value="1"/>
</dbReference>
<accession>C1F866</accession>
<dbReference type="GO" id="GO:0005737">
    <property type="term" value="C:cytoplasm"/>
    <property type="evidence" value="ECO:0007669"/>
    <property type="project" value="UniProtKB-SubCell"/>
</dbReference>
<evidence type="ECO:0000313" key="6">
    <source>
        <dbReference type="EMBL" id="ACO32772.1"/>
    </source>
</evidence>
<sequence>MLTCGHRWSSRMRRALLPLALLAVAHGQSSPVAAPQSFSAVMARQHAQQFLVRRGIDRAPRGTRAANYADALKQWALAQQQSAAGSGVWSALGPAQVSTFHQRYGLVTGRVTSVAVDPSDPSGNTVYVGTTGGGVWYSTNADSNQAASVTFTPLTDNIGDFAPPTPSSLSIGAVSVQPGGTGVVLAGTGDPNDASDSYFGVGLLRSTNQGQSWTLISAAQIGAGQSAVKFYGNAFAGFAWSTVNPELVVAAVTDAPLGQQQGIENANSANPMGIYYSTDAGATWTLATLADGATVFEGGSGSSTASGNAVTSIVWNPVRKMFYAAVRYHGYYQSSDGENWTRLTNQPGTSLNPDSQGNTLCPANINNPGSPACPIYRGTLAVQPLTGDIFAITVDQYGHDQGLWRDVCNQTSSNCANPVVQFSQQIADAPLEASDGSGIIPQAAYDLSLAAVPWEQDTILLVGTRDLYRCSLANGCAWRNTTNTDGCAAAQVAPSQHAIDATLGAQGLVYFGNDGGLWRTTDVVNQTQAVCGSDDATHFQNLNAGLGSLAEVSDFAVSPSSSTELLAALGELGTAGTATNSAVWPQVLDGEGDHVAIDPVSPQNWFATTGPGVAIDECTQGATCTPTDFQPAVGASQVGTGEAEASDPAAWMLDPSDSSQMLLGTCRVWRGSADGSGWSSGANSANLLSTMLDGDQQSYCNGNQWIRSLSATASGTGGAEQIYAGMTGTEYPGALAPGHIYTQTIPADSGGPVTWTDLTESPVTNQSGNIRFNPGGYDVSSLYADPHDATGQTIYATIEGFPGTLPGEDRVYQSTDGGLSWLNLTSNLPLVPANSILVDPNNPLIVYLATDAGVWYTPDVNECAIPGQNCWNAMGSGLPDAPVTKLAAYNFGSSSSLFAATYGRGIWQIPLLTSGTSTTAAEVTPSSLNFGNQQVETTSAPQTVTVKATGNQNLSVASVLTTGDFIVTTNACTASVAPQSYCTISVSFSPTATGSRTGTLSILANVPGGEYTVDLTGTGTTPAAVTLTPASLAFGDELIGQTAQAQNVVIANSGSVPASLTQIAVSGDFSIPASTNTCGTSIAADSSCTVGVTFSPAASGSRAGALTVTDSAGTQTAILSGTGQSPATDNLAPQSLSFLSPQPVGTRSLPQSVTLTNTGDTTLESIGVRVAGDFQFVNNCGASLSGHASCTIDVSFLPTQVGAESGQLTITDALKSQSVALTGTGQAGPGISLTPNPPPVFVGYVGGSATSPVQTMTLANNGGVPLSGIAVSVSSGFSVTANQCTGTLQVGSACTFGLTFTATAGGAVSGTLSVHIASSGQSYGIPLKGQQDDFTLAVVGSTTQTITSGATASYTFSATPASGTTGNVDFTCAGAPAGSTCTLNPTSATFNGQSPVSFTVTVATGLTSTSSIRLFHSGWGATFFCLIPLGGLGLWRSRRRFTRASRAHILLACLLGAGALAAGFGLIGCGVHASGGTTGSGSGSGSGGGGQITPSGTYPLTITASMPSASNPSLTKTQQVQLVVE</sequence>
<feature type="signal peptide" evidence="4">
    <location>
        <begin position="1"/>
        <end position="33"/>
    </location>
</feature>
<feature type="transmembrane region" description="Helical" evidence="3">
    <location>
        <begin position="1414"/>
        <end position="1435"/>
    </location>
</feature>
<keyword evidence="3" id="KW-1133">Transmembrane helix</keyword>
<evidence type="ECO:0000313" key="7">
    <source>
        <dbReference type="Proteomes" id="UP000002207"/>
    </source>
</evidence>
<keyword evidence="2" id="KW-0963">Cytoplasm</keyword>
<protein>
    <submittedName>
        <fullName evidence="6">BNR/Asp-box repeat protein</fullName>
    </submittedName>
</protein>
<comment type="subcellular location">
    <subcellularLocation>
        <location evidence="1">Cytoplasm</location>
    </subcellularLocation>
</comment>
<dbReference type="NCBIfam" id="NF012200">
    <property type="entry name" value="choice_anch_D"/>
    <property type="match status" value="4"/>
</dbReference>
<evidence type="ECO:0000256" key="3">
    <source>
        <dbReference type="SAM" id="Phobius"/>
    </source>
</evidence>
<dbReference type="InterPro" id="IPR013783">
    <property type="entry name" value="Ig-like_fold"/>
</dbReference>
<proteinExistence type="predicted"/>
<dbReference type="KEGG" id="aca:ACP_1873"/>